<dbReference type="AlphaFoldDB" id="A0A6A7A2Q3"/>
<gene>
    <name evidence="1" type="ORF">CC86DRAFT_455072</name>
</gene>
<evidence type="ECO:0000313" key="2">
    <source>
        <dbReference type="Proteomes" id="UP000799424"/>
    </source>
</evidence>
<protein>
    <submittedName>
        <fullName evidence="1">Uncharacterized protein</fullName>
    </submittedName>
</protein>
<keyword evidence="2" id="KW-1185">Reference proteome</keyword>
<reference evidence="1" key="1">
    <citation type="journal article" date="2020" name="Stud. Mycol.">
        <title>101 Dothideomycetes genomes: a test case for predicting lifestyles and emergence of pathogens.</title>
        <authorList>
            <person name="Haridas S."/>
            <person name="Albert R."/>
            <person name="Binder M."/>
            <person name="Bloem J."/>
            <person name="Labutti K."/>
            <person name="Salamov A."/>
            <person name="Andreopoulos B."/>
            <person name="Baker S."/>
            <person name="Barry K."/>
            <person name="Bills G."/>
            <person name="Bluhm B."/>
            <person name="Cannon C."/>
            <person name="Castanera R."/>
            <person name="Culley D."/>
            <person name="Daum C."/>
            <person name="Ezra D."/>
            <person name="Gonzalez J."/>
            <person name="Henrissat B."/>
            <person name="Kuo A."/>
            <person name="Liang C."/>
            <person name="Lipzen A."/>
            <person name="Lutzoni F."/>
            <person name="Magnuson J."/>
            <person name="Mondo S."/>
            <person name="Nolan M."/>
            <person name="Ohm R."/>
            <person name="Pangilinan J."/>
            <person name="Park H.-J."/>
            <person name="Ramirez L."/>
            <person name="Alfaro M."/>
            <person name="Sun H."/>
            <person name="Tritt A."/>
            <person name="Yoshinaga Y."/>
            <person name="Zwiers L.-H."/>
            <person name="Turgeon B."/>
            <person name="Goodwin S."/>
            <person name="Spatafora J."/>
            <person name="Crous P."/>
            <person name="Grigoriev I."/>
        </authorList>
    </citation>
    <scope>NUCLEOTIDE SEQUENCE</scope>
    <source>
        <strain evidence="1">CBS 113818</strain>
    </source>
</reference>
<organism evidence="1 2">
    <name type="scientific">Ophiobolus disseminans</name>
    <dbReference type="NCBI Taxonomy" id="1469910"/>
    <lineage>
        <taxon>Eukaryota</taxon>
        <taxon>Fungi</taxon>
        <taxon>Dikarya</taxon>
        <taxon>Ascomycota</taxon>
        <taxon>Pezizomycotina</taxon>
        <taxon>Dothideomycetes</taxon>
        <taxon>Pleosporomycetidae</taxon>
        <taxon>Pleosporales</taxon>
        <taxon>Pleosporineae</taxon>
        <taxon>Phaeosphaeriaceae</taxon>
        <taxon>Ophiobolus</taxon>
    </lineage>
</organism>
<accession>A0A6A7A2Q3</accession>
<dbReference type="EMBL" id="MU006224">
    <property type="protein sequence ID" value="KAF2827403.1"/>
    <property type="molecule type" value="Genomic_DNA"/>
</dbReference>
<name>A0A6A7A2Q3_9PLEO</name>
<proteinExistence type="predicted"/>
<evidence type="ECO:0000313" key="1">
    <source>
        <dbReference type="EMBL" id="KAF2827403.1"/>
    </source>
</evidence>
<dbReference type="Proteomes" id="UP000799424">
    <property type="component" value="Unassembled WGS sequence"/>
</dbReference>
<sequence>MRSPMQFQMLAFAGWLAGWKLGRDEDFPVARWGGLGDDFGREEFTCGFGGVGVGCLAPYYDFHMSDSAAHQRCRELLNRRPDADIDLLEELFAVVEGKLVDHNNPDKFLEIFCGALSGANVQSTWLDS</sequence>